<proteinExistence type="predicted"/>
<protein>
    <submittedName>
        <fullName evidence="1">Uncharacterized protein</fullName>
    </submittedName>
</protein>
<reference evidence="1" key="1">
    <citation type="journal article" date="2020" name="mSystems">
        <title>Genome- and Community-Level Interaction Insights into Carbon Utilization and Element Cycling Functions of Hydrothermarchaeota in Hydrothermal Sediment.</title>
        <authorList>
            <person name="Zhou Z."/>
            <person name="Liu Y."/>
            <person name="Xu W."/>
            <person name="Pan J."/>
            <person name="Luo Z.H."/>
            <person name="Li M."/>
        </authorList>
    </citation>
    <scope>NUCLEOTIDE SEQUENCE [LARGE SCALE GENOMIC DNA]</scope>
    <source>
        <strain evidence="1">SpSt-767</strain>
    </source>
</reference>
<organism evidence="1">
    <name type="scientific">Desulfobacca acetoxidans</name>
    <dbReference type="NCBI Taxonomy" id="60893"/>
    <lineage>
        <taxon>Bacteria</taxon>
        <taxon>Pseudomonadati</taxon>
        <taxon>Thermodesulfobacteriota</taxon>
        <taxon>Desulfobaccia</taxon>
        <taxon>Desulfobaccales</taxon>
        <taxon>Desulfobaccaceae</taxon>
        <taxon>Desulfobacca</taxon>
    </lineage>
</organism>
<sequence>MWKCLEGSLDLEILVHQGQLYLPLLFDPEVHVECQALASQGALRELFPADSPHSSFPPILGVQGRLFARAVSAASLVDNYARLFPQESEDRRHLLREQYSLAADLWGVALDSKLITIIFHILPHFVRRAGLSRRRPLAEAEILDFIRERLPVPARFAEEARRFLDLNPVKEAVRRLETVTWELKAPPEGLVPAAVLQAWWEESLTTRLLHEERARLIKELEERQYWAGGQEQRLAVLLYLAERGSLELDGFGFARLPSGRDYRIYKHTGPYVLKDYFGRPYLFPDCRVAVATLGRLRPVVVDHYKHPFLRQHGPGQEICLGSENQYLTFSAKHVIQAIEDGINALCYSYDSRRRLGYHRLDALPGMMHLVDFEDYRIPADHPLAVSGDMEVKKPTT</sequence>
<dbReference type="AlphaFoldDB" id="A0A7V6DQI3"/>
<comment type="caution">
    <text evidence="1">The sequence shown here is derived from an EMBL/GenBank/DDBJ whole genome shotgun (WGS) entry which is preliminary data.</text>
</comment>
<name>A0A7V6DQI3_9BACT</name>
<gene>
    <name evidence="1" type="ORF">ENV52_11260</name>
</gene>
<accession>A0A7V6DQI3</accession>
<dbReference type="EMBL" id="DTGR01000175">
    <property type="protein sequence ID" value="HHS30264.1"/>
    <property type="molecule type" value="Genomic_DNA"/>
</dbReference>
<evidence type="ECO:0000313" key="1">
    <source>
        <dbReference type="EMBL" id="HHS30264.1"/>
    </source>
</evidence>